<dbReference type="EMBL" id="BT149573">
    <property type="protein sequence ID" value="AFK49367.1"/>
    <property type="molecule type" value="mRNA"/>
</dbReference>
<accession>I3TA25</accession>
<organism evidence="2">
    <name type="scientific">Lotus japonicus</name>
    <name type="common">Lotus corniculatus var. japonicus</name>
    <dbReference type="NCBI Taxonomy" id="34305"/>
    <lineage>
        <taxon>Eukaryota</taxon>
        <taxon>Viridiplantae</taxon>
        <taxon>Streptophyta</taxon>
        <taxon>Embryophyta</taxon>
        <taxon>Tracheophyta</taxon>
        <taxon>Spermatophyta</taxon>
        <taxon>Magnoliopsida</taxon>
        <taxon>eudicotyledons</taxon>
        <taxon>Gunneridae</taxon>
        <taxon>Pentapetalae</taxon>
        <taxon>rosids</taxon>
        <taxon>fabids</taxon>
        <taxon>Fabales</taxon>
        <taxon>Fabaceae</taxon>
        <taxon>Papilionoideae</taxon>
        <taxon>50 kb inversion clade</taxon>
        <taxon>NPAAA clade</taxon>
        <taxon>Hologalegina</taxon>
        <taxon>robinioid clade</taxon>
        <taxon>Loteae</taxon>
        <taxon>Lotus</taxon>
    </lineage>
</organism>
<name>I3TA25_LOTJA</name>
<proteinExistence type="evidence at transcript level"/>
<feature type="region of interest" description="Disordered" evidence="1">
    <location>
        <begin position="1"/>
        <end position="26"/>
    </location>
</feature>
<evidence type="ECO:0000256" key="1">
    <source>
        <dbReference type="SAM" id="MobiDB-lite"/>
    </source>
</evidence>
<evidence type="ECO:0000313" key="2">
    <source>
        <dbReference type="EMBL" id="AFK49367.1"/>
    </source>
</evidence>
<protein>
    <submittedName>
        <fullName evidence="2">Uncharacterized protein</fullName>
    </submittedName>
</protein>
<dbReference type="AlphaFoldDB" id="I3TA25"/>
<sequence>MQPFKKHKSDPAKEPPTARSAKKRKSKMILSMEDSVARTILTIGLPLVLAYA</sequence>
<reference evidence="2" key="1">
    <citation type="submission" date="2012-05" db="EMBL/GenBank/DDBJ databases">
        <authorList>
            <person name="Krishnakumar V."/>
            <person name="Cheung F."/>
            <person name="Xiao Y."/>
            <person name="Chan A."/>
            <person name="Moskal W.A."/>
            <person name="Town C.D."/>
        </authorList>
    </citation>
    <scope>NUCLEOTIDE SEQUENCE</scope>
</reference>